<sequence length="198" mass="22022">MPCRRYAGADRGAFAIRQAGLGLAQGIGAGGAGAGARTFLPFRAVNREGLPGYDPGLQRHHLLPRQLLFRPEFARMLAIADVRFDDFRHNGLLLPCAEQAAIRLALPLHRGPHPRYTELVVERVAQIERGWTTGRGRDPATAIRQVRMRLTLLQRGLRRYLLEGSRRKLRLNRFDPGGHRSDFGDLDAMADALWGATA</sequence>
<gene>
    <name evidence="1" type="ORF">GCM10011614_26620</name>
</gene>
<protein>
    <submittedName>
        <fullName evidence="1">Uncharacterized protein</fullName>
    </submittedName>
</protein>
<dbReference type="EMBL" id="BMZA01000011">
    <property type="protein sequence ID" value="GGZ10398.1"/>
    <property type="molecule type" value="Genomic_DNA"/>
</dbReference>
<keyword evidence="2" id="KW-1185">Reference proteome</keyword>
<accession>A0A918UHV7</accession>
<evidence type="ECO:0000313" key="1">
    <source>
        <dbReference type="EMBL" id="GGZ10398.1"/>
    </source>
</evidence>
<evidence type="ECO:0000313" key="2">
    <source>
        <dbReference type="Proteomes" id="UP000648075"/>
    </source>
</evidence>
<dbReference type="Pfam" id="PF14412">
    <property type="entry name" value="AHH"/>
    <property type="match status" value="1"/>
</dbReference>
<comment type="caution">
    <text evidence="1">The sequence shown here is derived from an EMBL/GenBank/DDBJ whole genome shotgun (WGS) entry which is preliminary data.</text>
</comment>
<dbReference type="Proteomes" id="UP000648075">
    <property type="component" value="Unassembled WGS sequence"/>
</dbReference>
<organism evidence="1 2">
    <name type="scientific">Novosphingobium colocasiae</name>
    <dbReference type="NCBI Taxonomy" id="1256513"/>
    <lineage>
        <taxon>Bacteria</taxon>
        <taxon>Pseudomonadati</taxon>
        <taxon>Pseudomonadota</taxon>
        <taxon>Alphaproteobacteria</taxon>
        <taxon>Sphingomonadales</taxon>
        <taxon>Sphingomonadaceae</taxon>
        <taxon>Novosphingobium</taxon>
    </lineage>
</organism>
<dbReference type="InterPro" id="IPR032871">
    <property type="entry name" value="AHH_dom_containing"/>
</dbReference>
<proteinExistence type="predicted"/>
<name>A0A918UHV7_9SPHN</name>
<dbReference type="AlphaFoldDB" id="A0A918UHV7"/>
<dbReference type="RefSeq" id="WP_229814163.1">
    <property type="nucleotide sequence ID" value="NZ_BMZA01000011.1"/>
</dbReference>
<reference evidence="1" key="2">
    <citation type="submission" date="2020-09" db="EMBL/GenBank/DDBJ databases">
        <authorList>
            <person name="Sun Q."/>
            <person name="Kim S."/>
        </authorList>
    </citation>
    <scope>NUCLEOTIDE SEQUENCE</scope>
    <source>
        <strain evidence="1">KCTC 32255</strain>
    </source>
</reference>
<reference evidence="1" key="1">
    <citation type="journal article" date="2014" name="Int. J. Syst. Evol. Microbiol.">
        <title>Complete genome sequence of Corynebacterium casei LMG S-19264T (=DSM 44701T), isolated from a smear-ripened cheese.</title>
        <authorList>
            <consortium name="US DOE Joint Genome Institute (JGI-PGF)"/>
            <person name="Walter F."/>
            <person name="Albersmeier A."/>
            <person name="Kalinowski J."/>
            <person name="Ruckert C."/>
        </authorList>
    </citation>
    <scope>NUCLEOTIDE SEQUENCE</scope>
    <source>
        <strain evidence="1">KCTC 32255</strain>
    </source>
</reference>